<sequence>MLEGFQIIRLRPSILKDLFYLSGIDADPPSSRFYLIMIAQEEFAKAFILFLVRENIAPFSSAVLRAIRDHSCKQLVGMIMDYMIMHWEEYEELEAAVKRDVELGDRLPNDVGSAIELLRYEKIGRWEANNWSWAEDPEYDTEALQIARGKKDRRKQDALYVRIGRDGQVCNTPNTVSEAETQEEFERASRFGRFIREILCGQHSTYRYEKAISALQTLFEHQLSNRQ</sequence>
<proteinExistence type="predicted"/>
<gene>
    <name evidence="1" type="ORF">So717_17290</name>
</gene>
<organism evidence="1 2">
    <name type="scientific">Roseobacter cerasinus</name>
    <dbReference type="NCBI Taxonomy" id="2602289"/>
    <lineage>
        <taxon>Bacteria</taxon>
        <taxon>Pseudomonadati</taxon>
        <taxon>Pseudomonadota</taxon>
        <taxon>Alphaproteobacteria</taxon>
        <taxon>Rhodobacterales</taxon>
        <taxon>Roseobacteraceae</taxon>
        <taxon>Roseobacter</taxon>
    </lineage>
</organism>
<dbReference type="InterPro" id="IPR030987">
    <property type="entry name" value="AbiV"/>
</dbReference>
<reference evidence="1 2" key="1">
    <citation type="submission" date="2019-12" db="EMBL/GenBank/DDBJ databases">
        <title>Roseobacter cerasinus sp. nov., isolated from seawater around aquaculture.</title>
        <authorList>
            <person name="Muramatsu S."/>
            <person name="Takabe Y."/>
            <person name="Mori K."/>
            <person name="Takaichi S."/>
            <person name="Hanada S."/>
        </authorList>
    </citation>
    <scope>NUCLEOTIDE SEQUENCE [LARGE SCALE GENOMIC DNA]</scope>
    <source>
        <strain evidence="1 2">AI77</strain>
    </source>
</reference>
<accession>A0A640VUS3</accession>
<comment type="caution">
    <text evidence="1">The sequence shown here is derived from an EMBL/GenBank/DDBJ whole genome shotgun (WGS) entry which is preliminary data.</text>
</comment>
<evidence type="ECO:0000313" key="2">
    <source>
        <dbReference type="Proteomes" id="UP000436522"/>
    </source>
</evidence>
<dbReference type="EMBL" id="BLIV01000003">
    <property type="protein sequence ID" value="GFE49976.1"/>
    <property type="molecule type" value="Genomic_DNA"/>
</dbReference>
<name>A0A640VUS3_9RHOB</name>
<dbReference type="RefSeq" id="WP_159976139.1">
    <property type="nucleotide sequence ID" value="NZ_BLIV01000003.1"/>
</dbReference>
<protein>
    <submittedName>
        <fullName evidence="1">Uncharacterized protein</fullName>
    </submittedName>
</protein>
<dbReference type="OrthoDB" id="8449584at2"/>
<dbReference type="Proteomes" id="UP000436522">
    <property type="component" value="Unassembled WGS sequence"/>
</dbReference>
<dbReference type="Pfam" id="PF18728">
    <property type="entry name" value="HEPN_AbiV"/>
    <property type="match status" value="1"/>
</dbReference>
<keyword evidence="2" id="KW-1185">Reference proteome</keyword>
<evidence type="ECO:0000313" key="1">
    <source>
        <dbReference type="EMBL" id="GFE49976.1"/>
    </source>
</evidence>
<dbReference type="AlphaFoldDB" id="A0A640VUS3"/>